<comment type="caution">
    <text evidence="1">The sequence shown here is derived from an EMBL/GenBank/DDBJ whole genome shotgun (WGS) entry which is preliminary data.</text>
</comment>
<keyword evidence="2" id="KW-1185">Reference proteome</keyword>
<gene>
    <name evidence="1" type="ORF">NLJ89_g11873</name>
</gene>
<accession>A0A9W8JVY3</accession>
<protein>
    <submittedName>
        <fullName evidence="1">Uncharacterized protein</fullName>
    </submittedName>
</protein>
<dbReference type="Proteomes" id="UP001148786">
    <property type="component" value="Unassembled WGS sequence"/>
</dbReference>
<proteinExistence type="predicted"/>
<dbReference type="EMBL" id="JANKHO010003151">
    <property type="protein sequence ID" value="KAJ3485751.1"/>
    <property type="molecule type" value="Genomic_DNA"/>
</dbReference>
<evidence type="ECO:0000313" key="2">
    <source>
        <dbReference type="Proteomes" id="UP001148786"/>
    </source>
</evidence>
<sequence>MSLKKVLKMTVILKPLLPDAPPKACKTFEKLVKTCHHLSGLIYMHTAVLLKASRINNAQPNCLDPKMDNSKQSAEAQYNDIIKAILKPSLLPKEWLQPVPKPNKGTFQQLEQQAFHLIRGYLPANSADQLGKLLDGTMGDPGNLSIITASIKLKMNPDPTAQLHACKDILHTIEVSDNIQLFLSSVICSIHCLHFATEWAILSNLPGGCIWKTK</sequence>
<name>A0A9W8JVY3_9AGAR</name>
<evidence type="ECO:0000313" key="1">
    <source>
        <dbReference type="EMBL" id="KAJ3485751.1"/>
    </source>
</evidence>
<dbReference type="AlphaFoldDB" id="A0A9W8JVY3"/>
<reference evidence="1" key="1">
    <citation type="submission" date="2022-07" db="EMBL/GenBank/DDBJ databases">
        <title>Genome Sequence of Agrocybe chaxingu.</title>
        <authorList>
            <person name="Buettner E."/>
        </authorList>
    </citation>
    <scope>NUCLEOTIDE SEQUENCE</scope>
    <source>
        <strain evidence="1">MP-N11</strain>
    </source>
</reference>
<organism evidence="1 2">
    <name type="scientific">Agrocybe chaxingu</name>
    <dbReference type="NCBI Taxonomy" id="84603"/>
    <lineage>
        <taxon>Eukaryota</taxon>
        <taxon>Fungi</taxon>
        <taxon>Dikarya</taxon>
        <taxon>Basidiomycota</taxon>
        <taxon>Agaricomycotina</taxon>
        <taxon>Agaricomycetes</taxon>
        <taxon>Agaricomycetidae</taxon>
        <taxon>Agaricales</taxon>
        <taxon>Agaricineae</taxon>
        <taxon>Strophariaceae</taxon>
        <taxon>Agrocybe</taxon>
    </lineage>
</organism>